<dbReference type="AlphaFoldDB" id="A0A518BRQ3"/>
<keyword evidence="3" id="KW-1185">Reference proteome</keyword>
<reference evidence="2 3" key="1">
    <citation type="submission" date="2019-02" db="EMBL/GenBank/DDBJ databases">
        <title>Deep-cultivation of Planctomycetes and their phenomic and genomic characterization uncovers novel biology.</title>
        <authorList>
            <person name="Wiegand S."/>
            <person name="Jogler M."/>
            <person name="Boedeker C."/>
            <person name="Pinto D."/>
            <person name="Vollmers J."/>
            <person name="Rivas-Marin E."/>
            <person name="Kohn T."/>
            <person name="Peeters S.H."/>
            <person name="Heuer A."/>
            <person name="Rast P."/>
            <person name="Oberbeckmann S."/>
            <person name="Bunk B."/>
            <person name="Jeske O."/>
            <person name="Meyerdierks A."/>
            <person name="Storesund J.E."/>
            <person name="Kallscheuer N."/>
            <person name="Luecker S."/>
            <person name="Lage O.M."/>
            <person name="Pohl T."/>
            <person name="Merkel B.J."/>
            <person name="Hornburger P."/>
            <person name="Mueller R.-W."/>
            <person name="Bruemmer F."/>
            <person name="Labrenz M."/>
            <person name="Spormann A.M."/>
            <person name="Op den Camp H."/>
            <person name="Overmann J."/>
            <person name="Amann R."/>
            <person name="Jetten M.S.M."/>
            <person name="Mascher T."/>
            <person name="Medema M.H."/>
            <person name="Devos D.P."/>
            <person name="Kaster A.-K."/>
            <person name="Ovreas L."/>
            <person name="Rohde M."/>
            <person name="Galperin M.Y."/>
            <person name="Jogler C."/>
        </authorList>
    </citation>
    <scope>NUCLEOTIDE SEQUENCE [LARGE SCALE GENOMIC DNA]</scope>
    <source>
        <strain evidence="2 3">Pla133</strain>
    </source>
</reference>
<evidence type="ECO:0000259" key="1">
    <source>
        <dbReference type="Pfam" id="PF12281"/>
    </source>
</evidence>
<protein>
    <recommendedName>
        <fullName evidence="1">Nucleotidyltransferase-like domain-containing protein</fullName>
    </recommendedName>
</protein>
<name>A0A518BRQ3_9BACT</name>
<accession>A0A518BRQ3</accession>
<dbReference type="RefSeq" id="WP_419191881.1">
    <property type="nucleotide sequence ID" value="NZ_CP036287.1"/>
</dbReference>
<dbReference type="Pfam" id="PF12281">
    <property type="entry name" value="NTP_transf_8"/>
    <property type="match status" value="1"/>
</dbReference>
<organism evidence="2 3">
    <name type="scientific">Engelhardtia mirabilis</name>
    <dbReference type="NCBI Taxonomy" id="2528011"/>
    <lineage>
        <taxon>Bacteria</taxon>
        <taxon>Pseudomonadati</taxon>
        <taxon>Planctomycetota</taxon>
        <taxon>Planctomycetia</taxon>
        <taxon>Planctomycetia incertae sedis</taxon>
        <taxon>Engelhardtia</taxon>
    </lineage>
</organism>
<dbReference type="EMBL" id="CP036287">
    <property type="protein sequence ID" value="QDU69649.1"/>
    <property type="molecule type" value="Genomic_DNA"/>
</dbReference>
<evidence type="ECO:0000313" key="3">
    <source>
        <dbReference type="Proteomes" id="UP000316921"/>
    </source>
</evidence>
<sequence length="270" mass="29801">MTEQVLKRAAGALASQGHRLVVVGGTAHRLFRHHELASTAAFEPVRTEDVDIAANRDLEVALRSDARILHALEASGFVEALSGSERAKHRYVLPGTEGYLEFIAPRTGGLAREPQAFGGVVAERLEGVDLLLHEPWTCRLESEGDETLHVVNPIAYLCQKMLVLPQREAGPNHRTGEHKRSKDLLYVFDTLTLFAPDLGVLVDRASVLRPELTAKRAKKIRESIDRFCSADNDDLSRAPEIARQQRPAVPTAAQMADAMRRELPRLLLGS</sequence>
<dbReference type="InterPro" id="IPR058575">
    <property type="entry name" value="NTP_transf_8_dom"/>
</dbReference>
<proteinExistence type="predicted"/>
<dbReference type="Proteomes" id="UP000316921">
    <property type="component" value="Chromosome"/>
</dbReference>
<gene>
    <name evidence="2" type="ORF">Pla133_47700</name>
</gene>
<evidence type="ECO:0000313" key="2">
    <source>
        <dbReference type="EMBL" id="QDU69649.1"/>
    </source>
</evidence>
<dbReference type="KEGG" id="pbap:Pla133_47700"/>
<feature type="domain" description="Nucleotidyltransferase-like" evidence="1">
    <location>
        <begin position="8"/>
        <end position="203"/>
    </location>
</feature>